<dbReference type="PANTHER" id="PTHR32039">
    <property type="entry name" value="MAGNESIUM-CHELATASE SUBUNIT CHLI"/>
    <property type="match status" value="1"/>
</dbReference>
<protein>
    <submittedName>
        <fullName evidence="5">Magnesium chelatase family protein</fullName>
    </submittedName>
</protein>
<keyword evidence="2" id="KW-0547">Nucleotide-binding</keyword>
<evidence type="ECO:0000259" key="4">
    <source>
        <dbReference type="SMART" id="SM00382"/>
    </source>
</evidence>
<reference evidence="5 6" key="1">
    <citation type="submission" date="2016-12" db="EMBL/GenBank/DDBJ databases">
        <authorList>
            <person name="Song W.-J."/>
            <person name="Kurnit D.M."/>
        </authorList>
    </citation>
    <scope>NUCLEOTIDE SEQUENCE [LARGE SCALE GENOMIC DNA]</scope>
    <source>
        <strain evidence="5 6">DSM 11393</strain>
    </source>
</reference>
<dbReference type="InterPro" id="IPR020568">
    <property type="entry name" value="Ribosomal_Su5_D2-typ_SF"/>
</dbReference>
<dbReference type="EMBL" id="FRDI01000006">
    <property type="protein sequence ID" value="SHN64654.1"/>
    <property type="molecule type" value="Genomic_DNA"/>
</dbReference>
<dbReference type="SUPFAM" id="SSF54211">
    <property type="entry name" value="Ribosomal protein S5 domain 2-like"/>
    <property type="match status" value="1"/>
</dbReference>
<dbReference type="NCBIfam" id="TIGR00368">
    <property type="entry name" value="YifB family Mg chelatase-like AAA ATPase"/>
    <property type="match status" value="1"/>
</dbReference>
<dbReference type="InterPro" id="IPR045006">
    <property type="entry name" value="CHLI-like"/>
</dbReference>
<dbReference type="PRINTS" id="PR01657">
    <property type="entry name" value="MCMFAMILY"/>
</dbReference>
<dbReference type="InterPro" id="IPR003593">
    <property type="entry name" value="AAA+_ATPase"/>
</dbReference>
<sequence length="516" mass="56137">MIVSLACAALAGVEAFRVDLELDLSRQGMPSFSLVGLADNAVREGRERVFSALRNAGFKLASAKITVNLSPADRRKDGSAYDFALALALLSANGIISPENLRGYFIAGELSLSGDLTPVNGILPMAVLARKEGARGLLVPFQNAPEAAIVEGLAVYGIHNLKEAVDFLNGEKELKAWATQMPVGLENAMPFAPDFSEVKGQEHAKRAIEIAAAGSHNLLFLGPPGSGKTMLAQRIPSILPPLTFDEALEVTTIHSVSGLIQPGFGLVIERPFRSPHHTISDIGLVGGGAYPRPGEVSLAHRGVLFLDELAEFKKQALEVLRQPLEDGHVTITRSSQSLSYPARIMLVAAMNPCPCGYMTDPRHNCTCTPIAIQRYRSRLSGPLLDRIDMHIEVPAVPYDELASKKPGLSSAEMRERIIKTRKLQKERYTKQASAKNFNPTNADLSGHALEKYCKLEADGHKFLKQAVQTLGLSARAYTRILRISRTIADLAEVDQIKIEHLAEAVSCRTLDRERMI</sequence>
<dbReference type="Proteomes" id="UP000186469">
    <property type="component" value="Unassembled WGS sequence"/>
</dbReference>
<dbReference type="InterPro" id="IPR001208">
    <property type="entry name" value="MCM_dom"/>
</dbReference>
<dbReference type="Gene3D" id="3.40.50.300">
    <property type="entry name" value="P-loop containing nucleotide triphosphate hydrolases"/>
    <property type="match status" value="1"/>
</dbReference>
<dbReference type="SMART" id="SM00382">
    <property type="entry name" value="AAA"/>
    <property type="match status" value="1"/>
</dbReference>
<dbReference type="Pfam" id="PF13541">
    <property type="entry name" value="ChlI"/>
    <property type="match status" value="1"/>
</dbReference>
<feature type="domain" description="AAA+ ATPase" evidence="4">
    <location>
        <begin position="214"/>
        <end position="397"/>
    </location>
</feature>
<evidence type="ECO:0000256" key="3">
    <source>
        <dbReference type="ARBA" id="ARBA00022840"/>
    </source>
</evidence>
<keyword evidence="6" id="KW-1185">Reference proteome</keyword>
<dbReference type="InterPro" id="IPR014721">
    <property type="entry name" value="Ribsml_uS5_D2-typ_fold_subgr"/>
</dbReference>
<dbReference type="Pfam" id="PF13335">
    <property type="entry name" value="Mg_chelatase_C"/>
    <property type="match status" value="1"/>
</dbReference>
<dbReference type="PANTHER" id="PTHR32039:SF7">
    <property type="entry name" value="COMPETENCE PROTEIN COMM"/>
    <property type="match status" value="1"/>
</dbReference>
<dbReference type="InterPro" id="IPR025158">
    <property type="entry name" value="Mg_chelat-rel_C"/>
</dbReference>
<evidence type="ECO:0000313" key="6">
    <source>
        <dbReference type="Proteomes" id="UP000186469"/>
    </source>
</evidence>
<evidence type="ECO:0000313" key="5">
    <source>
        <dbReference type="EMBL" id="SHN64654.1"/>
    </source>
</evidence>
<evidence type="ECO:0000256" key="2">
    <source>
        <dbReference type="ARBA" id="ARBA00022741"/>
    </source>
</evidence>
<dbReference type="AlphaFoldDB" id="A0A1M7T1W0"/>
<dbReference type="Pfam" id="PF01078">
    <property type="entry name" value="Mg_chelatase"/>
    <property type="match status" value="1"/>
</dbReference>
<dbReference type="InterPro" id="IPR004482">
    <property type="entry name" value="Mg_chelat-rel"/>
</dbReference>
<gene>
    <name evidence="5" type="ORF">SAMN02745728_01446</name>
</gene>
<evidence type="ECO:0000256" key="1">
    <source>
        <dbReference type="ARBA" id="ARBA00006354"/>
    </source>
</evidence>
<accession>A0A1M7T1W0</accession>
<dbReference type="GO" id="GO:0005524">
    <property type="term" value="F:ATP binding"/>
    <property type="evidence" value="ECO:0007669"/>
    <property type="project" value="UniProtKB-KW"/>
</dbReference>
<keyword evidence="3" id="KW-0067">ATP-binding</keyword>
<dbReference type="Gene3D" id="3.30.230.10">
    <property type="match status" value="1"/>
</dbReference>
<comment type="similarity">
    <text evidence="1">Belongs to the Mg-chelatase subunits D/I family. ComM subfamily.</text>
</comment>
<dbReference type="STRING" id="1121455.SAMN02745728_01446"/>
<dbReference type="InterPro" id="IPR000523">
    <property type="entry name" value="Mg_chelatse_chII-like_cat_dom"/>
</dbReference>
<dbReference type="RefSeq" id="WP_072697137.1">
    <property type="nucleotide sequence ID" value="NZ_FRDI01000006.1"/>
</dbReference>
<organism evidence="5 6">
    <name type="scientific">Desulfovibrio litoralis DSM 11393</name>
    <dbReference type="NCBI Taxonomy" id="1121455"/>
    <lineage>
        <taxon>Bacteria</taxon>
        <taxon>Pseudomonadati</taxon>
        <taxon>Thermodesulfobacteriota</taxon>
        <taxon>Desulfovibrionia</taxon>
        <taxon>Desulfovibrionales</taxon>
        <taxon>Desulfovibrionaceae</taxon>
        <taxon>Desulfovibrio</taxon>
    </lineage>
</organism>
<dbReference type="GO" id="GO:0003677">
    <property type="term" value="F:DNA binding"/>
    <property type="evidence" value="ECO:0007669"/>
    <property type="project" value="InterPro"/>
</dbReference>
<dbReference type="SUPFAM" id="SSF52540">
    <property type="entry name" value="P-loop containing nucleoside triphosphate hydrolases"/>
    <property type="match status" value="1"/>
</dbReference>
<dbReference type="InterPro" id="IPR027417">
    <property type="entry name" value="P-loop_NTPase"/>
</dbReference>
<dbReference type="OrthoDB" id="9813147at2"/>
<proteinExistence type="inferred from homology"/>
<name>A0A1M7T1W0_9BACT</name>